<organism evidence="2">
    <name type="scientific">marine sediment metagenome</name>
    <dbReference type="NCBI Taxonomy" id="412755"/>
    <lineage>
        <taxon>unclassified sequences</taxon>
        <taxon>metagenomes</taxon>
        <taxon>ecological metagenomes</taxon>
    </lineage>
</organism>
<sequence length="200" mass="22267">MSTTEHNSDKAVKPRGQLKLLAIFGVVILPILAAWTMAKFEIGIPDSSNNKSDLVEPPIMLEDWSLNLEPIGYGSPWRLVVTSAAECDAACMELINEARQINVALGREAGRVEHLLASGQGISEAIDQRLERDYPRLERASFDPARYRSSLANQPEGWREGAQLWVIDPLGRIVLHRDPDRPGKRLLDDLKHLLKVSKVG</sequence>
<gene>
    <name evidence="2" type="ORF">LCGC14_0063240</name>
</gene>
<evidence type="ECO:0000256" key="1">
    <source>
        <dbReference type="SAM" id="Phobius"/>
    </source>
</evidence>
<name>A0A0F9VN15_9ZZZZ</name>
<protein>
    <recommendedName>
        <fullName evidence="3">Thioredoxin domain-containing protein</fullName>
    </recommendedName>
</protein>
<comment type="caution">
    <text evidence="2">The sequence shown here is derived from an EMBL/GenBank/DDBJ whole genome shotgun (WGS) entry which is preliminary data.</text>
</comment>
<proteinExistence type="predicted"/>
<keyword evidence="1" id="KW-0472">Membrane</keyword>
<keyword evidence="1" id="KW-1133">Transmembrane helix</keyword>
<accession>A0A0F9VN15</accession>
<keyword evidence="1" id="KW-0812">Transmembrane</keyword>
<dbReference type="AlphaFoldDB" id="A0A0F9VN15"/>
<evidence type="ECO:0008006" key="3">
    <source>
        <dbReference type="Google" id="ProtNLM"/>
    </source>
</evidence>
<feature type="transmembrane region" description="Helical" evidence="1">
    <location>
        <begin position="20"/>
        <end position="38"/>
    </location>
</feature>
<dbReference type="EMBL" id="LAZR01000015">
    <property type="protein sequence ID" value="KKO06516.1"/>
    <property type="molecule type" value="Genomic_DNA"/>
</dbReference>
<evidence type="ECO:0000313" key="2">
    <source>
        <dbReference type="EMBL" id="KKO06516.1"/>
    </source>
</evidence>
<reference evidence="2" key="1">
    <citation type="journal article" date="2015" name="Nature">
        <title>Complex archaea that bridge the gap between prokaryotes and eukaryotes.</title>
        <authorList>
            <person name="Spang A."/>
            <person name="Saw J.H."/>
            <person name="Jorgensen S.L."/>
            <person name="Zaremba-Niedzwiedzka K."/>
            <person name="Martijn J."/>
            <person name="Lind A.E."/>
            <person name="van Eijk R."/>
            <person name="Schleper C."/>
            <person name="Guy L."/>
            <person name="Ettema T.J."/>
        </authorList>
    </citation>
    <scope>NUCLEOTIDE SEQUENCE</scope>
</reference>